<keyword evidence="3" id="KW-0805">Transcription regulation</keyword>
<accession>A0ABS7EST1</accession>
<evidence type="ECO:0000256" key="4">
    <source>
        <dbReference type="ARBA" id="ARBA00023163"/>
    </source>
</evidence>
<dbReference type="InterPro" id="IPR002078">
    <property type="entry name" value="Sigma_54_int"/>
</dbReference>
<comment type="caution">
    <text evidence="6">The sequence shown here is derived from an EMBL/GenBank/DDBJ whole genome shotgun (WGS) entry which is preliminary data.</text>
</comment>
<dbReference type="PRINTS" id="PR01590">
    <property type="entry name" value="HTHFIS"/>
</dbReference>
<dbReference type="EMBL" id="JAHZSV010000015">
    <property type="protein sequence ID" value="MBW8200639.1"/>
    <property type="molecule type" value="Genomic_DNA"/>
</dbReference>
<dbReference type="Pfam" id="PF02954">
    <property type="entry name" value="HTH_8"/>
    <property type="match status" value="1"/>
</dbReference>
<keyword evidence="7" id="KW-1185">Reference proteome</keyword>
<evidence type="ECO:0000256" key="3">
    <source>
        <dbReference type="ARBA" id="ARBA00023015"/>
    </source>
</evidence>
<dbReference type="Proteomes" id="UP001196136">
    <property type="component" value="Unassembled WGS sequence"/>
</dbReference>
<sequence>YGIEYRDRLLRIDTEALKILERYPWPGNIRELENVVQRAVIMADGPIGVKNLPDFLKYDIDFPEEEFMPLRDMERKYIKRVLLHAKGNKTRAAEILQISRKTLREKLD</sequence>
<dbReference type="PANTHER" id="PTHR32071">
    <property type="entry name" value="TRANSCRIPTIONAL REGULATORY PROTEIN"/>
    <property type="match status" value="1"/>
</dbReference>
<dbReference type="Gene3D" id="1.10.10.60">
    <property type="entry name" value="Homeodomain-like"/>
    <property type="match status" value="1"/>
</dbReference>
<evidence type="ECO:0000313" key="6">
    <source>
        <dbReference type="EMBL" id="MBW8200639.1"/>
    </source>
</evidence>
<dbReference type="InterPro" id="IPR025944">
    <property type="entry name" value="Sigma_54_int_dom_CS"/>
</dbReference>
<keyword evidence="2" id="KW-0067">ATP-binding</keyword>
<dbReference type="InterPro" id="IPR009057">
    <property type="entry name" value="Homeodomain-like_sf"/>
</dbReference>
<protein>
    <submittedName>
        <fullName evidence="6">Sigma-54-dependent Fis family transcriptional regulator</fullName>
    </submittedName>
</protein>
<dbReference type="PROSITE" id="PS00688">
    <property type="entry name" value="SIGMA54_INTERACT_3"/>
    <property type="match status" value="1"/>
</dbReference>
<organism evidence="6 7">
    <name type="scientific">Flagellimonas abyssi</name>
    <dbReference type="NCBI Taxonomy" id="2864871"/>
    <lineage>
        <taxon>Bacteria</taxon>
        <taxon>Pseudomonadati</taxon>
        <taxon>Bacteroidota</taxon>
        <taxon>Flavobacteriia</taxon>
        <taxon>Flavobacteriales</taxon>
        <taxon>Flavobacteriaceae</taxon>
        <taxon>Flagellimonas</taxon>
    </lineage>
</organism>
<evidence type="ECO:0000313" key="7">
    <source>
        <dbReference type="Proteomes" id="UP001196136"/>
    </source>
</evidence>
<keyword evidence="1" id="KW-0547">Nucleotide-binding</keyword>
<dbReference type="InterPro" id="IPR002197">
    <property type="entry name" value="HTH_Fis"/>
</dbReference>
<evidence type="ECO:0000259" key="5">
    <source>
        <dbReference type="PROSITE" id="PS50045"/>
    </source>
</evidence>
<gene>
    <name evidence="6" type="ORF">K1F36_12450</name>
</gene>
<reference evidence="6 7" key="1">
    <citation type="submission" date="2021-08" db="EMBL/GenBank/DDBJ databases">
        <title>Muricauda profundi sp. nov., a marine bacterium isolated from deep seawater of the Mariana Trench.</title>
        <authorList>
            <person name="Wei Y."/>
        </authorList>
    </citation>
    <scope>NUCLEOTIDE SEQUENCE [LARGE SCALE GENOMIC DNA]</scope>
    <source>
        <strain evidence="6 7">W52</strain>
    </source>
</reference>
<feature type="non-terminal residue" evidence="6">
    <location>
        <position position="1"/>
    </location>
</feature>
<dbReference type="InterPro" id="IPR058031">
    <property type="entry name" value="AAA_lid_NorR"/>
</dbReference>
<dbReference type="PROSITE" id="PS50045">
    <property type="entry name" value="SIGMA54_INTERACT_4"/>
    <property type="match status" value="1"/>
</dbReference>
<proteinExistence type="predicted"/>
<name>A0ABS7EST1_9FLAO</name>
<dbReference type="Gene3D" id="1.10.8.60">
    <property type="match status" value="1"/>
</dbReference>
<feature type="domain" description="Sigma-54 factor interaction" evidence="5">
    <location>
        <begin position="1"/>
        <end position="41"/>
    </location>
</feature>
<dbReference type="SUPFAM" id="SSF46689">
    <property type="entry name" value="Homeodomain-like"/>
    <property type="match status" value="1"/>
</dbReference>
<evidence type="ECO:0000256" key="1">
    <source>
        <dbReference type="ARBA" id="ARBA00022741"/>
    </source>
</evidence>
<dbReference type="Pfam" id="PF25601">
    <property type="entry name" value="AAA_lid_14"/>
    <property type="match status" value="1"/>
</dbReference>
<evidence type="ECO:0000256" key="2">
    <source>
        <dbReference type="ARBA" id="ARBA00022840"/>
    </source>
</evidence>
<keyword evidence="4" id="KW-0804">Transcription</keyword>
<dbReference type="RefSeq" id="WP_313790071.1">
    <property type="nucleotide sequence ID" value="NZ_JAHZSV010000015.1"/>
</dbReference>